<gene>
    <name evidence="1" type="ORF">BDK51DRAFT_42384</name>
</gene>
<dbReference type="Proteomes" id="UP000269721">
    <property type="component" value="Unassembled WGS sequence"/>
</dbReference>
<protein>
    <submittedName>
        <fullName evidence="1">Uncharacterized protein</fullName>
    </submittedName>
</protein>
<evidence type="ECO:0000313" key="2">
    <source>
        <dbReference type="Proteomes" id="UP000269721"/>
    </source>
</evidence>
<keyword evidence="2" id="KW-1185">Reference proteome</keyword>
<evidence type="ECO:0000313" key="1">
    <source>
        <dbReference type="EMBL" id="RKO94144.1"/>
    </source>
</evidence>
<reference evidence="2" key="1">
    <citation type="journal article" date="2018" name="Nat. Microbiol.">
        <title>Leveraging single-cell genomics to expand the fungal tree of life.</title>
        <authorList>
            <person name="Ahrendt S.R."/>
            <person name="Quandt C.A."/>
            <person name="Ciobanu D."/>
            <person name="Clum A."/>
            <person name="Salamov A."/>
            <person name="Andreopoulos B."/>
            <person name="Cheng J.F."/>
            <person name="Woyke T."/>
            <person name="Pelin A."/>
            <person name="Henrissat B."/>
            <person name="Reynolds N.K."/>
            <person name="Benny G.L."/>
            <person name="Smith M.E."/>
            <person name="James T.Y."/>
            <person name="Grigoriev I.V."/>
        </authorList>
    </citation>
    <scope>NUCLEOTIDE SEQUENCE [LARGE SCALE GENOMIC DNA]</scope>
</reference>
<dbReference type="EMBL" id="KZ993993">
    <property type="protein sequence ID" value="RKO94144.1"/>
    <property type="molecule type" value="Genomic_DNA"/>
</dbReference>
<proteinExistence type="predicted"/>
<sequence length="262" mass="28965">MIKAAMREAQDEYTMYYHHGLKTVVFKKGDQVVLNTIGIILPIGSMAPKLPQTHKNYKSPPAKSAKSGPTSIMKILPLLPSVVYKGEHEYNIKRIVELQNVGQKCKDGLQTRVPPQAVQGTLLYNSLKHQSKEDMATDDPPTGNNLTISNQFERLHIRIQASAFGYARDKACAFVHAGLLCLASGKGKDCVLSHALVWQDGISAQIRRCVMGDSHVPQRWHPGPVEDHLIVDYVSLLSIGVGPIPETNVRLKRLTVMTPNTL</sequence>
<dbReference type="AlphaFoldDB" id="A0A4P9WMK4"/>
<organism evidence="1 2">
    <name type="scientific">Blyttiomyces helicus</name>
    <dbReference type="NCBI Taxonomy" id="388810"/>
    <lineage>
        <taxon>Eukaryota</taxon>
        <taxon>Fungi</taxon>
        <taxon>Fungi incertae sedis</taxon>
        <taxon>Chytridiomycota</taxon>
        <taxon>Chytridiomycota incertae sedis</taxon>
        <taxon>Chytridiomycetes</taxon>
        <taxon>Chytridiomycetes incertae sedis</taxon>
        <taxon>Blyttiomyces</taxon>
    </lineage>
</organism>
<name>A0A4P9WMK4_9FUNG</name>
<accession>A0A4P9WMK4</accession>